<keyword evidence="2" id="KW-0472">Membrane</keyword>
<sequence length="327" mass="36201">MAEAPPGQKRKRDEPSGTRKRRSVRSSVEGVSAETASSLGSVAVFTDAWGALVNASWTSKQPPSKCLGSRYIYIRPGGRHDGKGGGGYLFDELPSLGSLWVCAWVELLQNKGPRQEASMTLQIRPSSLSATSKEPVTKKRQSLLVQQLSPGVKREEVVEDAQLDEPRAQKELKPMAVRWAMASACKSMELLGRQSVLAVITVVPFLPFLNCIALTLVKNPDWRILVRPDPTDESDFEEDDSDGEEEEVIQVFDPTEILPTSLAEIEAIRSMRFVPFGDVERPSYLYQHRDGPTQTYLRPEFKHLFEHSASSSCFAYIPPLLLAPSAA</sequence>
<gene>
    <name evidence="3" type="ORF">PC115_g21509</name>
</gene>
<evidence type="ECO:0000256" key="1">
    <source>
        <dbReference type="SAM" id="MobiDB-lite"/>
    </source>
</evidence>
<keyword evidence="2" id="KW-0812">Transmembrane</keyword>
<proteinExistence type="predicted"/>
<evidence type="ECO:0000313" key="3">
    <source>
        <dbReference type="EMBL" id="KAG2883829.1"/>
    </source>
</evidence>
<feature type="transmembrane region" description="Helical" evidence="2">
    <location>
        <begin position="196"/>
        <end position="217"/>
    </location>
</feature>
<dbReference type="Proteomes" id="UP000774804">
    <property type="component" value="Unassembled WGS sequence"/>
</dbReference>
<dbReference type="EMBL" id="RCMI01001541">
    <property type="protein sequence ID" value="KAG2883829.1"/>
    <property type="molecule type" value="Genomic_DNA"/>
</dbReference>
<feature type="region of interest" description="Disordered" evidence="1">
    <location>
        <begin position="1"/>
        <end position="31"/>
    </location>
</feature>
<name>A0A8T1APK8_9STRA</name>
<evidence type="ECO:0000256" key="2">
    <source>
        <dbReference type="SAM" id="Phobius"/>
    </source>
</evidence>
<accession>A0A8T1APK8</accession>
<evidence type="ECO:0000313" key="4">
    <source>
        <dbReference type="Proteomes" id="UP000774804"/>
    </source>
</evidence>
<protein>
    <submittedName>
        <fullName evidence="3">Uncharacterized protein</fullName>
    </submittedName>
</protein>
<dbReference type="AlphaFoldDB" id="A0A8T1APK8"/>
<keyword evidence="2" id="KW-1133">Transmembrane helix</keyword>
<reference evidence="3" key="1">
    <citation type="submission" date="2018-10" db="EMBL/GenBank/DDBJ databases">
        <title>Effector identification in a new, highly contiguous assembly of the strawberry crown rot pathogen Phytophthora cactorum.</title>
        <authorList>
            <person name="Armitage A.D."/>
            <person name="Nellist C.F."/>
            <person name="Bates H."/>
            <person name="Vickerstaff R.J."/>
            <person name="Harrison R.J."/>
        </authorList>
    </citation>
    <scope>NUCLEOTIDE SEQUENCE</scope>
    <source>
        <strain evidence="3">4032</strain>
    </source>
</reference>
<organism evidence="3 4">
    <name type="scientific">Phytophthora cactorum</name>
    <dbReference type="NCBI Taxonomy" id="29920"/>
    <lineage>
        <taxon>Eukaryota</taxon>
        <taxon>Sar</taxon>
        <taxon>Stramenopiles</taxon>
        <taxon>Oomycota</taxon>
        <taxon>Peronosporomycetes</taxon>
        <taxon>Peronosporales</taxon>
        <taxon>Peronosporaceae</taxon>
        <taxon>Phytophthora</taxon>
    </lineage>
</organism>
<comment type="caution">
    <text evidence="3">The sequence shown here is derived from an EMBL/GenBank/DDBJ whole genome shotgun (WGS) entry which is preliminary data.</text>
</comment>